<reference evidence="6 7" key="1">
    <citation type="submission" date="2016-10" db="EMBL/GenBank/DDBJ databases">
        <authorList>
            <person name="de Groot N.N."/>
        </authorList>
    </citation>
    <scope>NUCLEOTIDE SEQUENCE [LARGE SCALE GENOMIC DNA]</scope>
    <source>
        <strain evidence="6 7">CBS 141442</strain>
    </source>
</reference>
<dbReference type="STRING" id="45354.A0A1L0B7M2"/>
<dbReference type="Pfam" id="PF00533">
    <property type="entry name" value="BRCT"/>
    <property type="match status" value="1"/>
</dbReference>
<dbReference type="SUPFAM" id="SSF52113">
    <property type="entry name" value="BRCT domain"/>
    <property type="match status" value="1"/>
</dbReference>
<evidence type="ECO:0000256" key="3">
    <source>
        <dbReference type="ARBA" id="ARBA00023242"/>
    </source>
</evidence>
<feature type="compositionally biased region" description="Polar residues" evidence="4">
    <location>
        <begin position="30"/>
        <end position="53"/>
    </location>
</feature>
<dbReference type="CDD" id="cd17724">
    <property type="entry name" value="BRCT_p53bp1_rpt2"/>
    <property type="match status" value="1"/>
</dbReference>
<evidence type="ECO:0000313" key="6">
    <source>
        <dbReference type="EMBL" id="SGZ46855.1"/>
    </source>
</evidence>
<comment type="subcellular location">
    <subcellularLocation>
        <location evidence="1">Nucleus</location>
    </subcellularLocation>
</comment>
<dbReference type="InterPro" id="IPR047252">
    <property type="entry name" value="TP53BP1-like"/>
</dbReference>
<dbReference type="GO" id="GO:0045944">
    <property type="term" value="P:positive regulation of transcription by RNA polymerase II"/>
    <property type="evidence" value="ECO:0007669"/>
    <property type="project" value="TreeGrafter"/>
</dbReference>
<dbReference type="PANTHER" id="PTHR15321">
    <property type="entry name" value="TUMOR SUPPRESSOR P53-BINDING PROTEIN 1"/>
    <property type="match status" value="1"/>
</dbReference>
<accession>A0A1L0B7M2</accession>
<proteinExistence type="predicted"/>
<keyword evidence="3" id="KW-0539">Nucleus</keyword>
<dbReference type="CDD" id="cd17745">
    <property type="entry name" value="BRCT_p53bp1_rpt1"/>
    <property type="match status" value="1"/>
</dbReference>
<dbReference type="PROSITE" id="PS50172">
    <property type="entry name" value="BRCT"/>
    <property type="match status" value="1"/>
</dbReference>
<organism evidence="6 7">
    <name type="scientific">Sungouiella intermedia</name>
    <dbReference type="NCBI Taxonomy" id="45354"/>
    <lineage>
        <taxon>Eukaryota</taxon>
        <taxon>Fungi</taxon>
        <taxon>Dikarya</taxon>
        <taxon>Ascomycota</taxon>
        <taxon>Saccharomycotina</taxon>
        <taxon>Pichiomycetes</taxon>
        <taxon>Metschnikowiaceae</taxon>
        <taxon>Sungouiella</taxon>
    </lineage>
</organism>
<feature type="compositionally biased region" description="Polar residues" evidence="4">
    <location>
        <begin position="550"/>
        <end position="562"/>
    </location>
</feature>
<feature type="compositionally biased region" description="Polar residues" evidence="4">
    <location>
        <begin position="60"/>
        <end position="74"/>
    </location>
</feature>
<dbReference type="AlphaFoldDB" id="A0A1L0B7M2"/>
<dbReference type="EMBL" id="LT635756">
    <property type="protein sequence ID" value="SGZ46855.1"/>
    <property type="molecule type" value="Genomic_DNA"/>
</dbReference>
<dbReference type="Proteomes" id="UP000182334">
    <property type="component" value="Chromosome I"/>
</dbReference>
<evidence type="ECO:0000313" key="7">
    <source>
        <dbReference type="Proteomes" id="UP000182334"/>
    </source>
</evidence>
<evidence type="ECO:0000259" key="5">
    <source>
        <dbReference type="PROSITE" id="PS50172"/>
    </source>
</evidence>
<keyword evidence="7" id="KW-1185">Reference proteome</keyword>
<dbReference type="InterPro" id="IPR047250">
    <property type="entry name" value="BRCT_p53bp1-like_rpt2"/>
</dbReference>
<dbReference type="OrthoDB" id="129353at2759"/>
<dbReference type="InterPro" id="IPR036420">
    <property type="entry name" value="BRCT_dom_sf"/>
</dbReference>
<gene>
    <name evidence="6" type="ORF">SAMEA4029010_CIC11G00000005458</name>
</gene>
<dbReference type="SMART" id="SM00292">
    <property type="entry name" value="BRCT"/>
    <property type="match status" value="1"/>
</dbReference>
<feature type="compositionally biased region" description="Polar residues" evidence="4">
    <location>
        <begin position="309"/>
        <end position="333"/>
    </location>
</feature>
<name>A0A1L0B7M2_9ASCO</name>
<dbReference type="InterPro" id="IPR013914">
    <property type="entry name" value="Rad9_Rad53-bd_dom_fun"/>
</dbReference>
<sequence length="1033" mass="116733">MASPTQDDSLVFADDTRWGSKHASGAEIPDTSNFSPISERTFEPTQIDQSTSPVFRERSYSSSDENDLSLSTIPQHALGDEDTDGTISTASGPALASLEGREDFEHERDPQRRLEEQLNYKDTQVIPERRRKALSVRSLIDADTQVIEREPRIEHNTNIAKDTLIVNQISIQKEKNIEEEMPVPETQAEVDNIADTQIIQAGTDNLVIHQQGNSDTQLIPITEAHIPRFPTDTQIIQRRPSDSQIILKALSDTQVIQRQLSDTQIVQKGLPNTQSIQNGPSDTQVIQKDLSDTQIIQKSLEKEIMLKPSSESRSGDSKASNPDTTVIDTPKNSLEDSSALWKHTQPITQLPDLHPDTITQVVSSPTKVSEFEPDTTLLLSPARPLDEPTTQVLNTQEDLFDEISEVDLGHKPVYSSGQNEEKLQSQLSIVSNDEDMRLEENNMLYEDSVFQHKRKRRRMESELETYINDEEGHGDNMKSPTPEIHDSINEEFQEKPTAHKLAWSQSSSELEDVSHDVQDLDLNAFTNMEDYDESNDKILVPTKRRRNEIPATQSQKSQSQISHLERSQQEKSLSEVEAKTHTSKMDLREEYLDTLDLQAIQNPKAVWAFSQFKHYPARVLEAGETMSLIEFADLAQVEMKNTDIYLMDLRVGDVVHLIQNFGEYIVTGLAEVYPDADFRCIRGYDTVYVTKKGRHNAGKEVQVPISDVYMEVGEWASHQQKHHIFHEQIDLILENFGVVKGLIGTPHEVQDYPLCVKTSPKKLTDANGKSLRSNLFQGMVFFVTSIEGERKDKLAEVITTNGGVFIDDEIKHYTMLERSADGRLLLSLTKFDGFHFGALLADGYSRSAKYLQALALGWPILAESFIEQAISNPDMLDNWQVYLLPAGQSLFTNGVKSLEIFDFRMNCAKEISMNSQLGNNLHLLASYNLVVLNKKQDARTLDMCGFIFHAYGAQSLKECLNVLEIKSVVQNRNLKNILVYDNAAKEYTASQTKKTVRRSQKLKHTTIGIIDWEWVVQCVISGYVWQPSTTIAL</sequence>
<dbReference type="Gene3D" id="3.40.50.10190">
    <property type="entry name" value="BRCT domain"/>
    <property type="match status" value="1"/>
</dbReference>
<dbReference type="InterPro" id="IPR047249">
    <property type="entry name" value="BRCT_p53bp1-like_rpt1"/>
</dbReference>
<evidence type="ECO:0000256" key="2">
    <source>
        <dbReference type="ARBA" id="ARBA00022763"/>
    </source>
</evidence>
<dbReference type="GO" id="GO:0000077">
    <property type="term" value="P:DNA damage checkpoint signaling"/>
    <property type="evidence" value="ECO:0007669"/>
    <property type="project" value="TreeGrafter"/>
</dbReference>
<dbReference type="GO" id="GO:0005634">
    <property type="term" value="C:nucleus"/>
    <property type="evidence" value="ECO:0007669"/>
    <property type="project" value="UniProtKB-SubCell"/>
</dbReference>
<evidence type="ECO:0000256" key="1">
    <source>
        <dbReference type="ARBA" id="ARBA00004123"/>
    </source>
</evidence>
<dbReference type="Pfam" id="PF08605">
    <property type="entry name" value="Rad9_Rad53_bind"/>
    <property type="match status" value="1"/>
</dbReference>
<dbReference type="InterPro" id="IPR001357">
    <property type="entry name" value="BRCT_dom"/>
</dbReference>
<protein>
    <submittedName>
        <fullName evidence="6">CIC11C00000005458</fullName>
    </submittedName>
</protein>
<keyword evidence="2" id="KW-0227">DNA damage</keyword>
<evidence type="ECO:0000256" key="4">
    <source>
        <dbReference type="SAM" id="MobiDB-lite"/>
    </source>
</evidence>
<dbReference type="PANTHER" id="PTHR15321:SF3">
    <property type="entry name" value="TP53-BINDING PROTEIN 1"/>
    <property type="match status" value="1"/>
</dbReference>
<feature type="region of interest" description="Disordered" evidence="4">
    <location>
        <begin position="1"/>
        <end position="113"/>
    </location>
</feature>
<feature type="compositionally biased region" description="Basic and acidic residues" evidence="4">
    <location>
        <begin position="563"/>
        <end position="577"/>
    </location>
</feature>
<feature type="compositionally biased region" description="Basic and acidic residues" evidence="4">
    <location>
        <begin position="99"/>
        <end position="113"/>
    </location>
</feature>
<feature type="domain" description="BRCT" evidence="5">
    <location>
        <begin position="771"/>
        <end position="883"/>
    </location>
</feature>
<dbReference type="GO" id="GO:0042393">
    <property type="term" value="F:histone binding"/>
    <property type="evidence" value="ECO:0007669"/>
    <property type="project" value="TreeGrafter"/>
</dbReference>
<feature type="region of interest" description="Disordered" evidence="4">
    <location>
        <begin position="305"/>
        <end position="333"/>
    </location>
</feature>
<feature type="region of interest" description="Disordered" evidence="4">
    <location>
        <begin position="533"/>
        <end position="577"/>
    </location>
</feature>